<dbReference type="InterPro" id="IPR020846">
    <property type="entry name" value="MFS_dom"/>
</dbReference>
<dbReference type="InterPro" id="IPR036259">
    <property type="entry name" value="MFS_trans_sf"/>
</dbReference>
<reference evidence="8 9" key="1">
    <citation type="journal article" date="2024" name="Microbiol. Resour. Announc.">
        <title>Genome annotations for the ascomycete fungi Trichoderma harzianum, Trichoderma aggressivum, and Purpureocillium lilacinum.</title>
        <authorList>
            <person name="Beijen E.P.W."/>
            <person name="Ohm R.A."/>
        </authorList>
    </citation>
    <scope>NUCLEOTIDE SEQUENCE [LARGE SCALE GENOMIC DNA]</scope>
    <source>
        <strain evidence="8 9">CBS 150709</strain>
    </source>
</reference>
<evidence type="ECO:0000256" key="1">
    <source>
        <dbReference type="ARBA" id="ARBA00004141"/>
    </source>
</evidence>
<dbReference type="EMBL" id="JAWRVI010000014">
    <property type="protein sequence ID" value="KAK4090743.1"/>
    <property type="molecule type" value="Genomic_DNA"/>
</dbReference>
<feature type="transmembrane region" description="Helical" evidence="6">
    <location>
        <begin position="287"/>
        <end position="310"/>
    </location>
</feature>
<organism evidence="8 9">
    <name type="scientific">Purpureocillium lilacinum</name>
    <name type="common">Paecilomyces lilacinus</name>
    <dbReference type="NCBI Taxonomy" id="33203"/>
    <lineage>
        <taxon>Eukaryota</taxon>
        <taxon>Fungi</taxon>
        <taxon>Dikarya</taxon>
        <taxon>Ascomycota</taxon>
        <taxon>Pezizomycotina</taxon>
        <taxon>Sordariomycetes</taxon>
        <taxon>Hypocreomycetidae</taxon>
        <taxon>Hypocreales</taxon>
        <taxon>Ophiocordycipitaceae</taxon>
        <taxon>Purpureocillium</taxon>
    </lineage>
</organism>
<evidence type="ECO:0000256" key="2">
    <source>
        <dbReference type="ARBA" id="ARBA00010992"/>
    </source>
</evidence>
<comment type="similarity">
    <text evidence="2">Belongs to the major facilitator superfamily. Sugar transporter (TC 2.A.1.1) family.</text>
</comment>
<accession>A0ABR0C468</accession>
<dbReference type="Pfam" id="PF00083">
    <property type="entry name" value="Sugar_tr"/>
    <property type="match status" value="1"/>
</dbReference>
<dbReference type="Proteomes" id="UP001287286">
    <property type="component" value="Unassembled WGS sequence"/>
</dbReference>
<evidence type="ECO:0000313" key="9">
    <source>
        <dbReference type="Proteomes" id="UP001287286"/>
    </source>
</evidence>
<comment type="subcellular location">
    <subcellularLocation>
        <location evidence="1">Membrane</location>
        <topology evidence="1">Multi-pass membrane protein</topology>
    </subcellularLocation>
</comment>
<dbReference type="InterPro" id="IPR005828">
    <property type="entry name" value="MFS_sugar_transport-like"/>
</dbReference>
<feature type="transmembrane region" description="Helical" evidence="6">
    <location>
        <begin position="638"/>
        <end position="657"/>
    </location>
</feature>
<feature type="transmembrane region" description="Helical" evidence="6">
    <location>
        <begin position="206"/>
        <end position="227"/>
    </location>
</feature>
<keyword evidence="9" id="KW-1185">Reference proteome</keyword>
<evidence type="ECO:0000259" key="7">
    <source>
        <dbReference type="PROSITE" id="PS50850"/>
    </source>
</evidence>
<feature type="transmembrane region" description="Helical" evidence="6">
    <location>
        <begin position="330"/>
        <end position="354"/>
    </location>
</feature>
<evidence type="ECO:0000256" key="3">
    <source>
        <dbReference type="ARBA" id="ARBA00022692"/>
    </source>
</evidence>
<keyword evidence="4 6" id="KW-1133">Transmembrane helix</keyword>
<evidence type="ECO:0000256" key="4">
    <source>
        <dbReference type="ARBA" id="ARBA00022989"/>
    </source>
</evidence>
<name>A0ABR0C468_PURLI</name>
<proteinExistence type="inferred from homology"/>
<sequence length="771" mass="83572">MFEGAASYAPARSMSKWFCQLHPPAIRPSHLISSQLDDIAQPSVFTRTDGDPILTSLAGGVAKSHRGEVTARNSQCPFDVSDLTVLAIPFGLAVESCRSEHSATLRLNVAPHVVPPFEAGLRAQPLITVSVHVQLLHVCGREALMLRASASRLAIAPNPSRLGAQARATSIVDAGDWRRGTPVTPLTARRVSVFCEAGLESDAFDLYIHVIIVIFLILACFVVFEVIETMSDYPLEATSTGKPSILHDETKQPAVATVRDNARAGAVETDPHKDLTLWKSVKKWPKVVLYCVGLTFAILMYGYDYAIVGTTSAMPSFQRDFGEQLPNGKWILPSLWLGLWTFASPGASIIGAVAGGWFQDWCGRRASLAVGSFLCAIGVAISFVSNLPSDINDRRGVFLAGKGFQGGAIGMVMTTTQTYISEIAPPNLRGPMLAFFPIFTLLGQLIGAAVIFGCLNLPNGYTICFATQWGFSGVPLLLSYAIPESPTYLIRKGFLEKARRAQRRLDGRDIPTEETIGAIQRNIEQERKSARATYVDCFKAANRRRTFIVMFAGLLPQMFGLTLLSKASYFAQVIGMESTLSVLVLILGIVCGLLANVCSMYVLSKVGRRKLIIYSLGVLTILWGAMGIAGIWPGKISLWYSAVTMILVTMVAGLSVWPASYAVGAEASSLHLRAKAQGVGWLTAGVAASLFGFVLPYIYNPDQGDLKAKTAFVLAGLCAISFVMSFWLIPEMKGRTPSEIDRMFDQRLPAGKFSSWRGEDDAVTKVDSQTV</sequence>
<feature type="domain" description="Major facilitator superfamily (MFS) profile" evidence="7">
    <location>
        <begin position="290"/>
        <end position="733"/>
    </location>
</feature>
<feature type="transmembrane region" description="Helical" evidence="6">
    <location>
        <begin position="547"/>
        <end position="570"/>
    </location>
</feature>
<keyword evidence="5 6" id="KW-0472">Membrane</keyword>
<evidence type="ECO:0000313" key="8">
    <source>
        <dbReference type="EMBL" id="KAK4090743.1"/>
    </source>
</evidence>
<feature type="transmembrane region" description="Helical" evidence="6">
    <location>
        <begin position="611"/>
        <end position="632"/>
    </location>
</feature>
<protein>
    <recommendedName>
        <fullName evidence="7">Major facilitator superfamily (MFS) profile domain-containing protein</fullName>
    </recommendedName>
</protein>
<dbReference type="PROSITE" id="PS50850">
    <property type="entry name" value="MFS"/>
    <property type="match status" value="1"/>
</dbReference>
<evidence type="ECO:0000256" key="5">
    <source>
        <dbReference type="ARBA" id="ARBA00023136"/>
    </source>
</evidence>
<feature type="transmembrane region" description="Helical" evidence="6">
    <location>
        <begin position="432"/>
        <end position="453"/>
    </location>
</feature>
<dbReference type="SUPFAM" id="SSF103473">
    <property type="entry name" value="MFS general substrate transporter"/>
    <property type="match status" value="1"/>
</dbReference>
<gene>
    <name evidence="8" type="ORF">Purlil1_4879</name>
</gene>
<feature type="transmembrane region" description="Helical" evidence="6">
    <location>
        <begin position="678"/>
        <end position="699"/>
    </location>
</feature>
<keyword evidence="3 6" id="KW-0812">Transmembrane</keyword>
<feature type="transmembrane region" description="Helical" evidence="6">
    <location>
        <begin position="582"/>
        <end position="604"/>
    </location>
</feature>
<dbReference type="PANTHER" id="PTHR48022:SF41">
    <property type="entry name" value="MAJOR FACILITATOR SUPERFAMILY (MFS) PROFILE DOMAIN-CONTAINING PROTEIN"/>
    <property type="match status" value="1"/>
</dbReference>
<dbReference type="InterPro" id="IPR050360">
    <property type="entry name" value="MFS_Sugar_Transporters"/>
</dbReference>
<dbReference type="PANTHER" id="PTHR48022">
    <property type="entry name" value="PLASTIDIC GLUCOSE TRANSPORTER 4"/>
    <property type="match status" value="1"/>
</dbReference>
<dbReference type="Gene3D" id="1.20.1250.20">
    <property type="entry name" value="MFS general substrate transporter like domains"/>
    <property type="match status" value="1"/>
</dbReference>
<feature type="transmembrane region" description="Helical" evidence="6">
    <location>
        <begin position="366"/>
        <end position="385"/>
    </location>
</feature>
<comment type="caution">
    <text evidence="8">The sequence shown here is derived from an EMBL/GenBank/DDBJ whole genome shotgun (WGS) entry which is preliminary data.</text>
</comment>
<evidence type="ECO:0000256" key="6">
    <source>
        <dbReference type="SAM" id="Phobius"/>
    </source>
</evidence>
<feature type="transmembrane region" description="Helical" evidence="6">
    <location>
        <begin position="711"/>
        <end position="729"/>
    </location>
</feature>